<accession>A0ABS8Q714</accession>
<dbReference type="RefSeq" id="WP_231059007.1">
    <property type="nucleotide sequence ID" value="NZ_JAJNOC010000004.1"/>
</dbReference>
<evidence type="ECO:0000313" key="2">
    <source>
        <dbReference type="Proteomes" id="UP001179361"/>
    </source>
</evidence>
<evidence type="ECO:0000313" key="1">
    <source>
        <dbReference type="EMBL" id="MCD2517545.1"/>
    </source>
</evidence>
<keyword evidence="2" id="KW-1185">Reference proteome</keyword>
<protein>
    <submittedName>
        <fullName evidence="1">Uncharacterized protein</fullName>
    </submittedName>
</protein>
<organism evidence="1 2">
    <name type="scientific">Massilia phyllostachyos</name>
    <dbReference type="NCBI Taxonomy" id="2898585"/>
    <lineage>
        <taxon>Bacteria</taxon>
        <taxon>Pseudomonadati</taxon>
        <taxon>Pseudomonadota</taxon>
        <taxon>Betaproteobacteria</taxon>
        <taxon>Burkholderiales</taxon>
        <taxon>Oxalobacteraceae</taxon>
        <taxon>Telluria group</taxon>
        <taxon>Massilia</taxon>
    </lineage>
</organism>
<sequence length="53" mass="5872">MPRSVIACRVILRISSGRLTVKYAARRHSAPNSYMPPRSRAVRITRSSSAGVM</sequence>
<name>A0ABS8Q714_9BURK</name>
<proteinExistence type="predicted"/>
<dbReference type="EMBL" id="JAJNOC010000004">
    <property type="protein sequence ID" value="MCD2517545.1"/>
    <property type="molecule type" value="Genomic_DNA"/>
</dbReference>
<reference evidence="1" key="1">
    <citation type="submission" date="2021-11" db="EMBL/GenBank/DDBJ databases">
        <title>The complete genome of Massilia sp sp. G4R7.</title>
        <authorList>
            <person name="Liu L."/>
            <person name="Yue J."/>
            <person name="Yuan J."/>
            <person name="Yang F."/>
            <person name="Li L."/>
        </authorList>
    </citation>
    <scope>NUCLEOTIDE SEQUENCE</scope>
    <source>
        <strain evidence="1">G4R7</strain>
    </source>
</reference>
<dbReference type="Proteomes" id="UP001179361">
    <property type="component" value="Unassembled WGS sequence"/>
</dbReference>
<comment type="caution">
    <text evidence="1">The sequence shown here is derived from an EMBL/GenBank/DDBJ whole genome shotgun (WGS) entry which is preliminary data.</text>
</comment>
<gene>
    <name evidence="1" type="ORF">LQ564_14615</name>
</gene>